<dbReference type="Proteomes" id="UP000596049">
    <property type="component" value="Chromosome"/>
</dbReference>
<accession>A0ABX7ALV9</accession>
<protein>
    <submittedName>
        <fullName evidence="2">Zinc-ribbon domain-containing protein</fullName>
    </submittedName>
</protein>
<dbReference type="PANTHER" id="PTHR37317">
    <property type="entry name" value="BLR8090 PROTEIN"/>
    <property type="match status" value="1"/>
</dbReference>
<sequence>MERVKNLKDNAMLKINTYLWVEWDFEKNNVSELNVYDTTKSSGKVAWWICPKCKSSYDATVNQRRKGQKCPYCSGRRVNDTNSLVSLRPTIASEWIESIGINLTPNDVTCGSKYKVRWKCDFGHEWVASIDRRTRGDGCPYCNGGTNLILKGVNDMWTTNLDLAKLLENPEDGYKYKQTSGKKVIWRCPDCETTISKKISDVKWQGLYCPVCSDGVSLGEKIMYCLLKELNIDFDYDSAKYWSQGKRYDFYIPSHKMIIEVHGLQHYKESFERIGGKTLLEEQENDKYKKQLAKENGTMTYIEVDAKKSNFEYIKNSILSTDIVKFFNFEADVFNEISFEIKKGFTSRAWEMWNSGKSINEISEELKLHDTTIRRYLELGYSLGKCSFKIKQR</sequence>
<dbReference type="PANTHER" id="PTHR37317:SF1">
    <property type="entry name" value="ZINC-RIBBON DOMAIN-CONTAINING PROTEIN-RELATED"/>
    <property type="match status" value="1"/>
</dbReference>
<keyword evidence="3" id="KW-1185">Reference proteome</keyword>
<proteinExistence type="predicted"/>
<dbReference type="Gene3D" id="1.10.10.60">
    <property type="entry name" value="Homeodomain-like"/>
    <property type="match status" value="1"/>
</dbReference>
<dbReference type="RefSeq" id="WP_053595650.1">
    <property type="nucleotide sequence ID" value="NZ_CP067341.1"/>
</dbReference>
<reference evidence="2 3" key="1">
    <citation type="submission" date="2020-01" db="EMBL/GenBank/DDBJ databases">
        <authorList>
            <person name="Liu G."/>
            <person name="Liu B."/>
        </authorList>
    </citation>
    <scope>NUCLEOTIDE SEQUENCE [LARGE SCALE GENOMIC DNA]</scope>
    <source>
        <strain evidence="2 3">FJAT-51161</strain>
    </source>
</reference>
<evidence type="ECO:0000313" key="2">
    <source>
        <dbReference type="EMBL" id="QQP10890.1"/>
    </source>
</evidence>
<gene>
    <name evidence="2" type="ORF">FJQ98_16725</name>
</gene>
<dbReference type="Gene3D" id="3.40.960.10">
    <property type="entry name" value="VSR Endonuclease"/>
    <property type="match status" value="1"/>
</dbReference>
<feature type="domain" description="Treble clef zinc finger" evidence="1">
    <location>
        <begin position="21"/>
        <end position="76"/>
    </location>
</feature>
<name>A0ABX7ALV9_9BACI</name>
<organism evidence="2 3">
    <name type="scientific">Lysinibacillus agricola</name>
    <dbReference type="NCBI Taxonomy" id="2590012"/>
    <lineage>
        <taxon>Bacteria</taxon>
        <taxon>Bacillati</taxon>
        <taxon>Bacillota</taxon>
        <taxon>Bacilli</taxon>
        <taxon>Bacillales</taxon>
        <taxon>Bacillaceae</taxon>
        <taxon>Lysinibacillus</taxon>
    </lineage>
</organism>
<evidence type="ECO:0000259" key="1">
    <source>
        <dbReference type="Pfam" id="PF14311"/>
    </source>
</evidence>
<dbReference type="EMBL" id="CP067341">
    <property type="protein sequence ID" value="QQP10890.1"/>
    <property type="molecule type" value="Genomic_DNA"/>
</dbReference>
<dbReference type="InterPro" id="IPR025487">
    <property type="entry name" value="DUF4379"/>
</dbReference>
<evidence type="ECO:0000313" key="3">
    <source>
        <dbReference type="Proteomes" id="UP000596049"/>
    </source>
</evidence>
<dbReference type="Pfam" id="PF14311">
    <property type="entry name" value="DUF4379"/>
    <property type="match status" value="2"/>
</dbReference>
<feature type="domain" description="Treble clef zinc finger" evidence="1">
    <location>
        <begin position="91"/>
        <end position="144"/>
    </location>
</feature>